<dbReference type="Proteomes" id="UP000266273">
    <property type="component" value="Unassembled WGS sequence"/>
</dbReference>
<dbReference type="EMBL" id="QXDF01000001">
    <property type="protein sequence ID" value="RIA55878.1"/>
    <property type="molecule type" value="Genomic_DNA"/>
</dbReference>
<evidence type="ECO:0000256" key="2">
    <source>
        <dbReference type="ARBA" id="ARBA00022448"/>
    </source>
</evidence>
<comment type="similarity">
    <text evidence="1">Belongs to the ABC transporter superfamily.</text>
</comment>
<dbReference type="Pfam" id="PF00005">
    <property type="entry name" value="ABC_tran"/>
    <property type="match status" value="1"/>
</dbReference>
<evidence type="ECO:0000256" key="4">
    <source>
        <dbReference type="ARBA" id="ARBA00022840"/>
    </source>
</evidence>
<organism evidence="6 7">
    <name type="scientific">Dichotomicrobium thermohalophilum</name>
    <dbReference type="NCBI Taxonomy" id="933063"/>
    <lineage>
        <taxon>Bacteria</taxon>
        <taxon>Pseudomonadati</taxon>
        <taxon>Pseudomonadota</taxon>
        <taxon>Alphaproteobacteria</taxon>
        <taxon>Hyphomicrobiales</taxon>
        <taxon>Hyphomicrobiaceae</taxon>
        <taxon>Dichotomicrobium</taxon>
    </lineage>
</organism>
<reference evidence="6 7" key="1">
    <citation type="submission" date="2018-08" db="EMBL/GenBank/DDBJ databases">
        <title>Genomic Encyclopedia of Archaeal and Bacterial Type Strains, Phase II (KMG-II): from individual species to whole genera.</title>
        <authorList>
            <person name="Goeker M."/>
        </authorList>
    </citation>
    <scope>NUCLEOTIDE SEQUENCE [LARGE SCALE GENOMIC DNA]</scope>
    <source>
        <strain evidence="6 7">DSM 5002</strain>
    </source>
</reference>
<dbReference type="InterPro" id="IPR003439">
    <property type="entry name" value="ABC_transporter-like_ATP-bd"/>
</dbReference>
<evidence type="ECO:0000313" key="7">
    <source>
        <dbReference type="Proteomes" id="UP000266273"/>
    </source>
</evidence>
<dbReference type="PANTHER" id="PTHR43553:SF24">
    <property type="entry name" value="ENERGY-COUPLING FACTOR TRANSPORTER ATP-BINDING PROTEIN ECFA1"/>
    <property type="match status" value="1"/>
</dbReference>
<evidence type="ECO:0000313" key="6">
    <source>
        <dbReference type="EMBL" id="RIA55878.1"/>
    </source>
</evidence>
<sequence>MTDVPVIELRDVRHDFDGVPVLCGLNLRLAERRIAIIGDNGSGKSTLARMLNGLLVPRAGEVKIDGASTRDDPAAARAAIGLVFQNPEHQIIMPTVEEDLAFGPRNLNLPRAEIAARVDDLLVRYGLADKRTQPAHLLSGGEKKLLSILSVVIMRPRTIVFDEPMTSLDRRNRARIARVMAELPQQLITITHDLDLIVDYDRAILLAGGELVADGPPQEVIARYEQQDET</sequence>
<dbReference type="AlphaFoldDB" id="A0A397Q493"/>
<feature type="domain" description="ABC transporter" evidence="5">
    <location>
        <begin position="7"/>
        <end position="230"/>
    </location>
</feature>
<accession>A0A397Q493</accession>
<keyword evidence="4 6" id="KW-0067">ATP-binding</keyword>
<evidence type="ECO:0000256" key="1">
    <source>
        <dbReference type="ARBA" id="ARBA00005417"/>
    </source>
</evidence>
<dbReference type="InterPro" id="IPR015856">
    <property type="entry name" value="ABC_transpr_CbiO/EcfA_su"/>
</dbReference>
<dbReference type="PROSITE" id="PS50893">
    <property type="entry name" value="ABC_TRANSPORTER_2"/>
    <property type="match status" value="1"/>
</dbReference>
<dbReference type="SUPFAM" id="SSF52540">
    <property type="entry name" value="P-loop containing nucleoside triphosphate hydrolases"/>
    <property type="match status" value="1"/>
</dbReference>
<dbReference type="InterPro" id="IPR050095">
    <property type="entry name" value="ECF_ABC_transporter_ATP-bd"/>
</dbReference>
<dbReference type="InterPro" id="IPR027417">
    <property type="entry name" value="P-loop_NTPase"/>
</dbReference>
<keyword evidence="2" id="KW-0813">Transport</keyword>
<dbReference type="RefSeq" id="WP_342634961.1">
    <property type="nucleotide sequence ID" value="NZ_QXDF01000001.1"/>
</dbReference>
<evidence type="ECO:0000256" key="3">
    <source>
        <dbReference type="ARBA" id="ARBA00022741"/>
    </source>
</evidence>
<proteinExistence type="inferred from homology"/>
<dbReference type="PROSITE" id="PS00211">
    <property type="entry name" value="ABC_TRANSPORTER_1"/>
    <property type="match status" value="1"/>
</dbReference>
<dbReference type="GO" id="GO:0043190">
    <property type="term" value="C:ATP-binding cassette (ABC) transporter complex"/>
    <property type="evidence" value="ECO:0007669"/>
    <property type="project" value="TreeGrafter"/>
</dbReference>
<dbReference type="PANTHER" id="PTHR43553">
    <property type="entry name" value="HEAVY METAL TRANSPORTER"/>
    <property type="match status" value="1"/>
</dbReference>
<dbReference type="Gene3D" id="3.40.50.300">
    <property type="entry name" value="P-loop containing nucleotide triphosphate hydrolases"/>
    <property type="match status" value="1"/>
</dbReference>
<dbReference type="InterPro" id="IPR003593">
    <property type="entry name" value="AAA+_ATPase"/>
</dbReference>
<dbReference type="InterPro" id="IPR017871">
    <property type="entry name" value="ABC_transporter-like_CS"/>
</dbReference>
<dbReference type="GO" id="GO:0042626">
    <property type="term" value="F:ATPase-coupled transmembrane transporter activity"/>
    <property type="evidence" value="ECO:0007669"/>
    <property type="project" value="TreeGrafter"/>
</dbReference>
<name>A0A397Q493_9HYPH</name>
<keyword evidence="7" id="KW-1185">Reference proteome</keyword>
<gene>
    <name evidence="6" type="ORF">BXY53_0964</name>
</gene>
<evidence type="ECO:0000259" key="5">
    <source>
        <dbReference type="PROSITE" id="PS50893"/>
    </source>
</evidence>
<dbReference type="CDD" id="cd03225">
    <property type="entry name" value="ABC_cobalt_CbiO_domain1"/>
    <property type="match status" value="1"/>
</dbReference>
<keyword evidence="3" id="KW-0547">Nucleotide-binding</keyword>
<dbReference type="GO" id="GO:0016887">
    <property type="term" value="F:ATP hydrolysis activity"/>
    <property type="evidence" value="ECO:0007669"/>
    <property type="project" value="InterPro"/>
</dbReference>
<protein>
    <submittedName>
        <fullName evidence="6">Biotin transport system ATP-binding protein</fullName>
    </submittedName>
</protein>
<dbReference type="GO" id="GO:0005524">
    <property type="term" value="F:ATP binding"/>
    <property type="evidence" value="ECO:0007669"/>
    <property type="project" value="UniProtKB-KW"/>
</dbReference>
<comment type="caution">
    <text evidence="6">The sequence shown here is derived from an EMBL/GenBank/DDBJ whole genome shotgun (WGS) entry which is preliminary data.</text>
</comment>
<dbReference type="SMART" id="SM00382">
    <property type="entry name" value="AAA"/>
    <property type="match status" value="1"/>
</dbReference>